<sequence>MPSSRCESIGPTQSRVKAQNLTDAERQAMIQHAASEQQWRQAKVWIHQRRGRPIQLPSHNGVRGLELVESSMRRGRLQDNRVISNIPHERELWSENEVEERMKFALSFVKKNHVFDDMHDVVHVDEKWFFLTKNKGKFYVYDDETLPHRQSKSKRFITNNVPLCCCAAPCTKTCCSPE</sequence>
<dbReference type="PANTHER" id="PTHR47169">
    <property type="entry name" value="OS01G0541250 PROTEIN"/>
    <property type="match status" value="1"/>
</dbReference>
<organism evidence="1 2">
    <name type="scientific">Aphanomyces astaci</name>
    <name type="common">Crayfish plague agent</name>
    <dbReference type="NCBI Taxonomy" id="112090"/>
    <lineage>
        <taxon>Eukaryota</taxon>
        <taxon>Sar</taxon>
        <taxon>Stramenopiles</taxon>
        <taxon>Oomycota</taxon>
        <taxon>Saprolegniomycetes</taxon>
        <taxon>Saprolegniales</taxon>
        <taxon>Verrucalvaceae</taxon>
        <taxon>Aphanomyces</taxon>
    </lineage>
</organism>
<dbReference type="Gene3D" id="3.30.420.10">
    <property type="entry name" value="Ribonuclease H-like superfamily/Ribonuclease H"/>
    <property type="match status" value="1"/>
</dbReference>
<dbReference type="Proteomes" id="UP000266196">
    <property type="component" value="Unassembled WGS sequence"/>
</dbReference>
<protein>
    <submittedName>
        <fullName evidence="1">Uncharacterized protein</fullName>
    </submittedName>
</protein>
<dbReference type="AlphaFoldDB" id="A0A397FD95"/>
<accession>A0A397FD95</accession>
<dbReference type="InterPro" id="IPR036397">
    <property type="entry name" value="RNaseH_sf"/>
</dbReference>
<dbReference type="GO" id="GO:0003676">
    <property type="term" value="F:nucleic acid binding"/>
    <property type="evidence" value="ECO:0007669"/>
    <property type="project" value="InterPro"/>
</dbReference>
<evidence type="ECO:0000313" key="1">
    <source>
        <dbReference type="EMBL" id="RHZ25696.1"/>
    </source>
</evidence>
<comment type="caution">
    <text evidence="1">The sequence shown here is derived from an EMBL/GenBank/DDBJ whole genome shotgun (WGS) entry which is preliminary data.</text>
</comment>
<name>A0A397FD95_APHAT</name>
<reference evidence="1 2" key="1">
    <citation type="submission" date="2018-08" db="EMBL/GenBank/DDBJ databases">
        <title>Aphanomyces genome sequencing and annotation.</title>
        <authorList>
            <person name="Minardi D."/>
            <person name="Oidtmann B."/>
            <person name="Van Der Giezen M."/>
            <person name="Studholme D.J."/>
        </authorList>
    </citation>
    <scope>NUCLEOTIDE SEQUENCE [LARGE SCALE GENOMIC DNA]</scope>
    <source>
        <strain evidence="1 2">197901</strain>
    </source>
</reference>
<gene>
    <name evidence="1" type="ORF">DYB31_014448</name>
</gene>
<proteinExistence type="predicted"/>
<evidence type="ECO:0000313" key="2">
    <source>
        <dbReference type="Proteomes" id="UP000266196"/>
    </source>
</evidence>
<dbReference type="EMBL" id="QUTE01008228">
    <property type="protein sequence ID" value="RHZ25696.1"/>
    <property type="molecule type" value="Genomic_DNA"/>
</dbReference>